<proteinExistence type="inferred from homology"/>
<evidence type="ECO:0000256" key="4">
    <source>
        <dbReference type="ARBA" id="ARBA00022679"/>
    </source>
</evidence>
<accession>A0ABQ0TZD4</accession>
<dbReference type="EC" id="2.7.1.12" evidence="3 9"/>
<dbReference type="Gene3D" id="3.40.50.300">
    <property type="entry name" value="P-loop containing nucleotide triphosphate hydrolases"/>
    <property type="match status" value="1"/>
</dbReference>
<evidence type="ECO:0000256" key="9">
    <source>
        <dbReference type="RuleBase" id="RU363066"/>
    </source>
</evidence>
<dbReference type="CDD" id="cd02021">
    <property type="entry name" value="GntK"/>
    <property type="match status" value="1"/>
</dbReference>
<gene>
    <name evidence="10" type="ORF">HHA04nite_00010</name>
</gene>
<evidence type="ECO:0000313" key="10">
    <source>
        <dbReference type="EMBL" id="GEK71457.1"/>
    </source>
</evidence>
<comment type="caution">
    <text evidence="10">The sequence shown here is derived from an EMBL/GenBank/DDBJ whole genome shotgun (WGS) entry which is preliminary data.</text>
</comment>
<evidence type="ECO:0000256" key="2">
    <source>
        <dbReference type="ARBA" id="ARBA00008420"/>
    </source>
</evidence>
<dbReference type="PANTHER" id="PTHR43442:SF3">
    <property type="entry name" value="GLUCONOKINASE-RELATED"/>
    <property type="match status" value="1"/>
</dbReference>
<organism evidence="10 11">
    <name type="scientific">Halomonas halophila</name>
    <dbReference type="NCBI Taxonomy" id="29573"/>
    <lineage>
        <taxon>Bacteria</taxon>
        <taxon>Pseudomonadati</taxon>
        <taxon>Pseudomonadota</taxon>
        <taxon>Gammaproteobacteria</taxon>
        <taxon>Oceanospirillales</taxon>
        <taxon>Halomonadaceae</taxon>
        <taxon>Halomonas</taxon>
    </lineage>
</organism>
<keyword evidence="4 9" id="KW-0808">Transferase</keyword>
<evidence type="ECO:0000256" key="6">
    <source>
        <dbReference type="ARBA" id="ARBA00022777"/>
    </source>
</evidence>
<dbReference type="PANTHER" id="PTHR43442">
    <property type="entry name" value="GLUCONOKINASE-RELATED"/>
    <property type="match status" value="1"/>
</dbReference>
<dbReference type="SUPFAM" id="SSF52540">
    <property type="entry name" value="P-loop containing nucleoside triphosphate hydrolases"/>
    <property type="match status" value="1"/>
</dbReference>
<reference evidence="10 11" key="1">
    <citation type="submission" date="2019-07" db="EMBL/GenBank/DDBJ databases">
        <title>Whole genome shotgun sequence of Halomonas halophila NBRC 102604.</title>
        <authorList>
            <person name="Hosoyama A."/>
            <person name="Uohara A."/>
            <person name="Ohji S."/>
            <person name="Ichikawa N."/>
        </authorList>
    </citation>
    <scope>NUCLEOTIDE SEQUENCE [LARGE SCALE GENOMIC DNA]</scope>
    <source>
        <strain evidence="10 11">NBRC 102604</strain>
    </source>
</reference>
<evidence type="ECO:0000256" key="5">
    <source>
        <dbReference type="ARBA" id="ARBA00022741"/>
    </source>
</evidence>
<keyword evidence="11" id="KW-1185">Reference proteome</keyword>
<evidence type="ECO:0000256" key="7">
    <source>
        <dbReference type="ARBA" id="ARBA00022840"/>
    </source>
</evidence>
<dbReference type="Proteomes" id="UP000321121">
    <property type="component" value="Unassembled WGS sequence"/>
</dbReference>
<dbReference type="Pfam" id="PF13671">
    <property type="entry name" value="AAA_33"/>
    <property type="match status" value="1"/>
</dbReference>
<name>A0ABQ0TZD4_9GAMM</name>
<dbReference type="EMBL" id="BJUS01000001">
    <property type="protein sequence ID" value="GEK71457.1"/>
    <property type="molecule type" value="Genomic_DNA"/>
</dbReference>
<evidence type="ECO:0000256" key="1">
    <source>
        <dbReference type="ARBA" id="ARBA00004761"/>
    </source>
</evidence>
<dbReference type="InterPro" id="IPR027417">
    <property type="entry name" value="P-loop_NTPase"/>
</dbReference>
<dbReference type="InterPro" id="IPR006001">
    <property type="entry name" value="Therm_gnt_kin"/>
</dbReference>
<evidence type="ECO:0000313" key="11">
    <source>
        <dbReference type="Proteomes" id="UP000321121"/>
    </source>
</evidence>
<keyword evidence="7 9" id="KW-0067">ATP-binding</keyword>
<keyword evidence="5 9" id="KW-0547">Nucleotide-binding</keyword>
<comment type="similarity">
    <text evidence="2 9">Belongs to the gluconokinase GntK/GntV family.</text>
</comment>
<dbReference type="NCBIfam" id="TIGR01313">
    <property type="entry name" value="therm_gnt_kin"/>
    <property type="match status" value="1"/>
</dbReference>
<evidence type="ECO:0000256" key="8">
    <source>
        <dbReference type="ARBA" id="ARBA00048090"/>
    </source>
</evidence>
<protein>
    <recommendedName>
        <fullName evidence="3 9">Gluconokinase</fullName>
        <ecNumber evidence="3 9">2.7.1.12</ecNumber>
    </recommendedName>
</protein>
<comment type="catalytic activity">
    <reaction evidence="8 9">
        <text>D-gluconate + ATP = 6-phospho-D-gluconate + ADP + H(+)</text>
        <dbReference type="Rhea" id="RHEA:19433"/>
        <dbReference type="ChEBI" id="CHEBI:15378"/>
        <dbReference type="ChEBI" id="CHEBI:18391"/>
        <dbReference type="ChEBI" id="CHEBI:30616"/>
        <dbReference type="ChEBI" id="CHEBI:58759"/>
        <dbReference type="ChEBI" id="CHEBI:456216"/>
        <dbReference type="EC" id="2.7.1.12"/>
    </reaction>
</comment>
<sequence>MKTTAKSLLVMGVSGSGKSHIGRQLAASLGATFIDGDDHHGPDNIAKMSRGEPLNDDDRAAWLATLADLYRQYRDQGRDLVIGCSALKRRYRDQLREAAPDLAILYLAGSREVLLERLGSRDDHFFAGAHMLDSQLATLEAPGEDEAVLADIRRPPQAIVENFLAAISREASD</sequence>
<keyword evidence="6 9" id="KW-0418">Kinase</keyword>
<evidence type="ECO:0000256" key="3">
    <source>
        <dbReference type="ARBA" id="ARBA00012054"/>
    </source>
</evidence>
<dbReference type="RefSeq" id="WP_146907133.1">
    <property type="nucleotide sequence ID" value="NZ_BJUS01000001.1"/>
</dbReference>
<comment type="pathway">
    <text evidence="1">Carbohydrate acid metabolism.</text>
</comment>